<dbReference type="InterPro" id="IPR036869">
    <property type="entry name" value="J_dom_sf"/>
</dbReference>
<evidence type="ECO:0000313" key="7">
    <source>
        <dbReference type="EMBL" id="NYA69941.1"/>
    </source>
</evidence>
<evidence type="ECO:0000256" key="3">
    <source>
        <dbReference type="ARBA" id="ARBA00022771"/>
    </source>
</evidence>
<comment type="caution">
    <text evidence="7">The sequence shown here is derived from an EMBL/GenBank/DDBJ whole genome shotgun (WGS) entry which is preliminary data.</text>
</comment>
<proteinExistence type="predicted"/>
<evidence type="ECO:0000256" key="2">
    <source>
        <dbReference type="ARBA" id="ARBA00022737"/>
    </source>
</evidence>
<evidence type="ECO:0000259" key="6">
    <source>
        <dbReference type="PROSITE" id="PS50076"/>
    </source>
</evidence>
<dbReference type="CDD" id="cd10747">
    <property type="entry name" value="DnaJ_C"/>
    <property type="match status" value="1"/>
</dbReference>
<feature type="domain" description="J" evidence="6">
    <location>
        <begin position="5"/>
        <end position="70"/>
    </location>
</feature>
<keyword evidence="3" id="KW-0863">Zinc-finger</keyword>
<dbReference type="Proteomes" id="UP000535020">
    <property type="component" value="Unassembled WGS sequence"/>
</dbReference>
<evidence type="ECO:0000256" key="5">
    <source>
        <dbReference type="ARBA" id="ARBA00023186"/>
    </source>
</evidence>
<dbReference type="PANTHER" id="PTHR43096:SF52">
    <property type="entry name" value="DNAJ HOMOLOG 1, MITOCHONDRIAL-RELATED"/>
    <property type="match status" value="1"/>
</dbReference>
<keyword evidence="8" id="KW-1185">Reference proteome</keyword>
<dbReference type="PANTHER" id="PTHR43096">
    <property type="entry name" value="DNAJ HOMOLOG 1, MITOCHONDRIAL-RELATED"/>
    <property type="match status" value="1"/>
</dbReference>
<gene>
    <name evidence="7" type="ORF">HZF10_03340</name>
</gene>
<dbReference type="InterPro" id="IPR008971">
    <property type="entry name" value="HSP40/DnaJ_pept-bd"/>
</dbReference>
<dbReference type="AlphaFoldDB" id="A0A7Y8XZQ5"/>
<dbReference type="FunFam" id="2.60.260.20:FF:000005">
    <property type="entry name" value="Chaperone protein dnaJ 1, mitochondrial"/>
    <property type="match status" value="1"/>
</dbReference>
<reference evidence="7 8" key="1">
    <citation type="submission" date="2020-07" db="EMBL/GenBank/DDBJ databases">
        <authorList>
            <person name="Sun Q."/>
        </authorList>
    </citation>
    <scope>NUCLEOTIDE SEQUENCE [LARGE SCALE GENOMIC DNA]</scope>
    <source>
        <strain evidence="7 8">MAH-1</strain>
    </source>
</reference>
<evidence type="ECO:0000256" key="1">
    <source>
        <dbReference type="ARBA" id="ARBA00022723"/>
    </source>
</evidence>
<name>A0A7Y8XZQ5_9FLAO</name>
<dbReference type="Gene3D" id="2.60.260.20">
    <property type="entry name" value="Urease metallochaperone UreE, N-terminal domain"/>
    <property type="match status" value="2"/>
</dbReference>
<dbReference type="PROSITE" id="PS00636">
    <property type="entry name" value="DNAJ_1"/>
    <property type="match status" value="1"/>
</dbReference>
<accession>A0A7Y8XZQ5</accession>
<dbReference type="EMBL" id="JACBJI010000001">
    <property type="protein sequence ID" value="NYA69941.1"/>
    <property type="molecule type" value="Genomic_DNA"/>
</dbReference>
<evidence type="ECO:0000256" key="4">
    <source>
        <dbReference type="ARBA" id="ARBA00022833"/>
    </source>
</evidence>
<keyword evidence="5" id="KW-0143">Chaperone</keyword>
<keyword evidence="1" id="KW-0479">Metal-binding</keyword>
<keyword evidence="4" id="KW-0862">Zinc</keyword>
<dbReference type="Pfam" id="PF01556">
    <property type="entry name" value="DnaJ_C"/>
    <property type="match status" value="1"/>
</dbReference>
<evidence type="ECO:0000313" key="8">
    <source>
        <dbReference type="Proteomes" id="UP000535020"/>
    </source>
</evidence>
<dbReference type="Gene3D" id="1.10.287.110">
    <property type="entry name" value="DnaJ domain"/>
    <property type="match status" value="1"/>
</dbReference>
<dbReference type="GO" id="GO:0008270">
    <property type="term" value="F:zinc ion binding"/>
    <property type="evidence" value="ECO:0007669"/>
    <property type="project" value="UniProtKB-KW"/>
</dbReference>
<dbReference type="SUPFAM" id="SSF46565">
    <property type="entry name" value="Chaperone J-domain"/>
    <property type="match status" value="1"/>
</dbReference>
<organism evidence="7 8">
    <name type="scientific">Flavobacterium agri</name>
    <dbReference type="NCBI Taxonomy" id="2743471"/>
    <lineage>
        <taxon>Bacteria</taxon>
        <taxon>Pseudomonadati</taxon>
        <taxon>Bacteroidota</taxon>
        <taxon>Flavobacteriia</taxon>
        <taxon>Flavobacteriales</taxon>
        <taxon>Flavobacteriaceae</taxon>
        <taxon>Flavobacterium</taxon>
    </lineage>
</organism>
<dbReference type="GO" id="GO:0005737">
    <property type="term" value="C:cytoplasm"/>
    <property type="evidence" value="ECO:0007669"/>
    <property type="project" value="TreeGrafter"/>
</dbReference>
<keyword evidence="2" id="KW-0677">Repeat</keyword>
<dbReference type="Pfam" id="PF00226">
    <property type="entry name" value="DnaJ"/>
    <property type="match status" value="1"/>
</dbReference>
<dbReference type="GO" id="GO:0051082">
    <property type="term" value="F:unfolded protein binding"/>
    <property type="evidence" value="ECO:0007669"/>
    <property type="project" value="InterPro"/>
</dbReference>
<dbReference type="PRINTS" id="PR00625">
    <property type="entry name" value="JDOMAIN"/>
</dbReference>
<dbReference type="RefSeq" id="WP_176004761.1">
    <property type="nucleotide sequence ID" value="NZ_JABWMI010000005.1"/>
</dbReference>
<dbReference type="GO" id="GO:0042026">
    <property type="term" value="P:protein refolding"/>
    <property type="evidence" value="ECO:0007669"/>
    <property type="project" value="TreeGrafter"/>
</dbReference>
<dbReference type="SUPFAM" id="SSF49493">
    <property type="entry name" value="HSP40/DnaJ peptide-binding domain"/>
    <property type="match status" value="2"/>
</dbReference>
<dbReference type="SMART" id="SM00271">
    <property type="entry name" value="DnaJ"/>
    <property type="match status" value="1"/>
</dbReference>
<dbReference type="InterPro" id="IPR002939">
    <property type="entry name" value="DnaJ_C"/>
</dbReference>
<dbReference type="InterPro" id="IPR001623">
    <property type="entry name" value="DnaJ_domain"/>
</dbReference>
<dbReference type="CDD" id="cd06257">
    <property type="entry name" value="DnaJ"/>
    <property type="match status" value="1"/>
</dbReference>
<sequence>MAFIDYYKTLGVDKNASADDIKKAYRKLARKHHPDVNPDDKDANLKFQQINEAYEVLSNEENRKKYDQYGENWQHSEQFENAQRSRQQGQNEGYTYSNSNFNEGDFSEFFESMFGGARGRGFRQTAYKGQDYSSEIHLKLRDVLETHKQTLSVNGKNIRITVPAGVADGQLIKLTGFGAPGTNGGPSGDLYLTFVIENDKEFKRLGDDLYKNVAIDLFTAVLGGEITVETLSGKVKLKITESTQNGTKVRLKGKGMPIYKKDGQFGDLFVTYKVEIPKNLSEREKELFTEISNLHKK</sequence>
<dbReference type="PROSITE" id="PS50076">
    <property type="entry name" value="DNAJ_2"/>
    <property type="match status" value="1"/>
</dbReference>
<protein>
    <submittedName>
        <fullName evidence="7">J domain-containing protein</fullName>
    </submittedName>
</protein>
<dbReference type="InterPro" id="IPR018253">
    <property type="entry name" value="DnaJ_domain_CS"/>
</dbReference>